<evidence type="ECO:0000256" key="9">
    <source>
        <dbReference type="SAM" id="SignalP"/>
    </source>
</evidence>
<dbReference type="OrthoDB" id="6420171at2759"/>
<dbReference type="PANTHER" id="PTHR33562">
    <property type="entry name" value="ATILLA, ISOFORM B-RELATED-RELATED"/>
    <property type="match status" value="1"/>
</dbReference>
<evidence type="ECO:0000256" key="4">
    <source>
        <dbReference type="ARBA" id="ARBA00022729"/>
    </source>
</evidence>
<dbReference type="GO" id="GO:0032222">
    <property type="term" value="P:regulation of synaptic transmission, cholinergic"/>
    <property type="evidence" value="ECO:0007669"/>
    <property type="project" value="InterPro"/>
</dbReference>
<evidence type="ECO:0000313" key="12">
    <source>
        <dbReference type="RefSeq" id="XP_011199019.1"/>
    </source>
</evidence>
<evidence type="ECO:0000256" key="3">
    <source>
        <dbReference type="ARBA" id="ARBA00022692"/>
    </source>
</evidence>
<keyword evidence="6" id="KW-0472">Membrane</keyword>
<sequence length="157" mass="17520">MASTTTAKALFISTAVIMLTFCCFTPTVNAIRCHQCNSHLQEDCTELRLITPRAPRDEQFLTECESPDMFCRKTITKIEVSGENRIIRSCGYLDNDKSAKTNYCFDADNEGYKQRICTCYEDGCNAAPPRLGNANHVTMLSATGLCVLVARFLRINA</sequence>
<keyword evidence="5" id="KW-1133">Transmembrane helix</keyword>
<evidence type="ECO:0000256" key="5">
    <source>
        <dbReference type="ARBA" id="ARBA00022989"/>
    </source>
</evidence>
<dbReference type="AlphaFoldDB" id="A0A034WDG5"/>
<dbReference type="Pfam" id="PF17064">
    <property type="entry name" value="QVR"/>
    <property type="match status" value="1"/>
</dbReference>
<dbReference type="OMA" id="CGWIQEK"/>
<dbReference type="EMBL" id="GAKP01005331">
    <property type="protein sequence ID" value="JAC53621.1"/>
    <property type="molecule type" value="Transcribed_RNA"/>
</dbReference>
<keyword evidence="7" id="KW-0325">Glycoprotein</keyword>
<gene>
    <name evidence="12" type="primary">LOC105223094</name>
</gene>
<dbReference type="GO" id="GO:0030431">
    <property type="term" value="P:sleep"/>
    <property type="evidence" value="ECO:0007669"/>
    <property type="project" value="InterPro"/>
</dbReference>
<keyword evidence="8" id="KW-0449">Lipoprotein</keyword>
<keyword evidence="4 9" id="KW-0732">Signal</keyword>
<evidence type="ECO:0000256" key="1">
    <source>
        <dbReference type="ARBA" id="ARBA00004589"/>
    </source>
</evidence>
<reference evidence="10" key="1">
    <citation type="journal article" date="2014" name="BMC Genomics">
        <title>Characterizing the developmental transcriptome of the oriental fruit fly, Bactrocera dorsalis (Diptera: Tephritidae) through comparative genomic analysis with Drosophila melanogaster utilizing modENCODE datasets.</title>
        <authorList>
            <person name="Geib S.M."/>
            <person name="Calla B."/>
            <person name="Hall B."/>
            <person name="Hou S."/>
            <person name="Manoukis N.C."/>
        </authorList>
    </citation>
    <scope>NUCLEOTIDE SEQUENCE</scope>
    <source>
        <strain evidence="10">Punador</strain>
    </source>
</reference>
<dbReference type="GO" id="GO:0098552">
    <property type="term" value="C:side of membrane"/>
    <property type="evidence" value="ECO:0007669"/>
    <property type="project" value="UniProtKB-KW"/>
</dbReference>
<evidence type="ECO:0000256" key="6">
    <source>
        <dbReference type="ARBA" id="ARBA00023136"/>
    </source>
</evidence>
<dbReference type="PANTHER" id="PTHR33562:SF23">
    <property type="entry name" value="PROTEIN QUIVER"/>
    <property type="match status" value="1"/>
</dbReference>
<dbReference type="GeneID" id="105223094"/>
<evidence type="ECO:0000256" key="8">
    <source>
        <dbReference type="ARBA" id="ARBA00023288"/>
    </source>
</evidence>
<reference evidence="11" key="3">
    <citation type="submission" date="2025-05" db="UniProtKB">
        <authorList>
            <consortium name="RefSeq"/>
        </authorList>
    </citation>
    <scope>NUCLEOTIDE SEQUENCE [LARGE SCALE GENOMIC DNA]</scope>
</reference>
<evidence type="ECO:0000256" key="2">
    <source>
        <dbReference type="ARBA" id="ARBA00022622"/>
    </source>
</evidence>
<dbReference type="InterPro" id="IPR050975">
    <property type="entry name" value="Sleep_regulator"/>
</dbReference>
<dbReference type="Proteomes" id="UP001652620">
    <property type="component" value="Chromosome 1"/>
</dbReference>
<keyword evidence="3" id="KW-0812">Transmembrane</keyword>
<organism evidence="10">
    <name type="scientific">Bactrocera dorsalis</name>
    <name type="common">Oriental fruit fly</name>
    <name type="synonym">Dacus dorsalis</name>
    <dbReference type="NCBI Taxonomy" id="27457"/>
    <lineage>
        <taxon>Eukaryota</taxon>
        <taxon>Metazoa</taxon>
        <taxon>Ecdysozoa</taxon>
        <taxon>Arthropoda</taxon>
        <taxon>Hexapoda</taxon>
        <taxon>Insecta</taxon>
        <taxon>Pterygota</taxon>
        <taxon>Neoptera</taxon>
        <taxon>Endopterygota</taxon>
        <taxon>Diptera</taxon>
        <taxon>Brachycera</taxon>
        <taxon>Muscomorpha</taxon>
        <taxon>Tephritoidea</taxon>
        <taxon>Tephritidae</taxon>
        <taxon>Bactrocera</taxon>
        <taxon>Bactrocera</taxon>
    </lineage>
</organism>
<dbReference type="KEGG" id="bdr:105223094"/>
<protein>
    <submittedName>
        <fullName evidence="12">Uncharacterized protein LOC105223094</fullName>
    </submittedName>
</protein>
<evidence type="ECO:0000313" key="11">
    <source>
        <dbReference type="Proteomes" id="UP001652620"/>
    </source>
</evidence>
<dbReference type="InterPro" id="IPR031424">
    <property type="entry name" value="QVR-like"/>
</dbReference>
<proteinExistence type="predicted"/>
<dbReference type="InterPro" id="IPR045860">
    <property type="entry name" value="Snake_toxin-like_sf"/>
</dbReference>
<feature type="chain" id="PRO_5044537622" evidence="9">
    <location>
        <begin position="31"/>
        <end position="157"/>
    </location>
</feature>
<reference evidence="12" key="2">
    <citation type="submission" date="2025-04" db="UniProtKB">
        <authorList>
            <consortium name="RefSeq"/>
        </authorList>
    </citation>
    <scope>IDENTIFICATION</scope>
    <source>
        <strain evidence="12">Punador</strain>
    </source>
</reference>
<name>A0A034WDG5_BACDO</name>
<evidence type="ECO:0000313" key="10">
    <source>
        <dbReference type="EMBL" id="JAC53621.1"/>
    </source>
</evidence>
<accession>A0A034WDG5</accession>
<dbReference type="SUPFAM" id="SSF57302">
    <property type="entry name" value="Snake toxin-like"/>
    <property type="match status" value="1"/>
</dbReference>
<evidence type="ECO:0000256" key="7">
    <source>
        <dbReference type="ARBA" id="ARBA00023180"/>
    </source>
</evidence>
<feature type="signal peptide" evidence="9">
    <location>
        <begin position="1"/>
        <end position="30"/>
    </location>
</feature>
<keyword evidence="11" id="KW-1185">Reference proteome</keyword>
<keyword evidence="2" id="KW-0336">GPI-anchor</keyword>
<dbReference type="RefSeq" id="XP_011199019.1">
    <property type="nucleotide sequence ID" value="XM_011200717.3"/>
</dbReference>
<comment type="subcellular location">
    <subcellularLocation>
        <location evidence="1">Membrane</location>
        <topology evidence="1">Lipid-anchor</topology>
        <topology evidence="1">GPI-anchor</topology>
    </subcellularLocation>
</comment>